<proteinExistence type="predicted"/>
<dbReference type="EMBL" id="CM035439">
    <property type="protein sequence ID" value="KAH7283593.1"/>
    <property type="molecule type" value="Genomic_DNA"/>
</dbReference>
<dbReference type="InterPro" id="IPR019340">
    <property type="entry name" value="Histone_AcTrfase_su3"/>
</dbReference>
<feature type="compositionally biased region" description="Basic and acidic residues" evidence="1">
    <location>
        <begin position="1210"/>
        <end position="1219"/>
    </location>
</feature>
<feature type="region of interest" description="Disordered" evidence="1">
    <location>
        <begin position="446"/>
        <end position="477"/>
    </location>
</feature>
<dbReference type="PANTHER" id="PTHR31115:SF3">
    <property type="entry name" value="EXPRESSED PROTEIN"/>
    <property type="match status" value="1"/>
</dbReference>
<feature type="region of interest" description="Disordered" evidence="1">
    <location>
        <begin position="187"/>
        <end position="209"/>
    </location>
</feature>
<dbReference type="EMBL" id="CM035439">
    <property type="protein sequence ID" value="KAH7283594.1"/>
    <property type="molecule type" value="Genomic_DNA"/>
</dbReference>
<feature type="region of interest" description="Disordered" evidence="1">
    <location>
        <begin position="356"/>
        <end position="388"/>
    </location>
</feature>
<feature type="region of interest" description="Disordered" evidence="1">
    <location>
        <begin position="254"/>
        <end position="308"/>
    </location>
</feature>
<dbReference type="OrthoDB" id="1915143at2759"/>
<feature type="region of interest" description="Disordered" evidence="1">
    <location>
        <begin position="513"/>
        <end position="582"/>
    </location>
</feature>
<dbReference type="OMA" id="KQMDRYF"/>
<feature type="region of interest" description="Disordered" evidence="1">
    <location>
        <begin position="1201"/>
        <end position="1269"/>
    </location>
</feature>
<evidence type="ECO:0000313" key="2">
    <source>
        <dbReference type="EMBL" id="KAH7283593.1"/>
    </source>
</evidence>
<dbReference type="PANTHER" id="PTHR31115">
    <property type="entry name" value="OS05G0107300 PROTEIN"/>
    <property type="match status" value="1"/>
</dbReference>
<evidence type="ECO:0000313" key="3">
    <source>
        <dbReference type="Proteomes" id="UP000825935"/>
    </source>
</evidence>
<feature type="compositionally biased region" description="Basic and acidic residues" evidence="1">
    <location>
        <begin position="875"/>
        <end position="893"/>
    </location>
</feature>
<protein>
    <submittedName>
        <fullName evidence="2">Uncharacterized protein</fullName>
    </submittedName>
</protein>
<feature type="compositionally biased region" description="Basic and acidic residues" evidence="1">
    <location>
        <begin position="372"/>
        <end position="384"/>
    </location>
</feature>
<organism evidence="2 3">
    <name type="scientific">Ceratopteris richardii</name>
    <name type="common">Triangle waterfern</name>
    <dbReference type="NCBI Taxonomy" id="49495"/>
    <lineage>
        <taxon>Eukaryota</taxon>
        <taxon>Viridiplantae</taxon>
        <taxon>Streptophyta</taxon>
        <taxon>Embryophyta</taxon>
        <taxon>Tracheophyta</taxon>
        <taxon>Polypodiopsida</taxon>
        <taxon>Polypodiidae</taxon>
        <taxon>Polypodiales</taxon>
        <taxon>Pteridineae</taxon>
        <taxon>Pteridaceae</taxon>
        <taxon>Parkerioideae</taxon>
        <taxon>Ceratopteris</taxon>
    </lineage>
</organism>
<name>A0A8T2QJK4_CERRI</name>
<feature type="compositionally biased region" description="Polar residues" evidence="1">
    <location>
        <begin position="194"/>
        <end position="209"/>
    </location>
</feature>
<reference evidence="2" key="1">
    <citation type="submission" date="2021-08" db="EMBL/GenBank/DDBJ databases">
        <title>WGS assembly of Ceratopteris richardii.</title>
        <authorList>
            <person name="Marchant D.B."/>
            <person name="Chen G."/>
            <person name="Jenkins J."/>
            <person name="Shu S."/>
            <person name="Leebens-Mack J."/>
            <person name="Grimwood J."/>
            <person name="Schmutz J."/>
            <person name="Soltis P."/>
            <person name="Soltis D."/>
            <person name="Chen Z.-H."/>
        </authorList>
    </citation>
    <scope>NUCLEOTIDE SEQUENCE</scope>
    <source>
        <strain evidence="2">Whitten #5841</strain>
        <tissue evidence="2">Leaf</tissue>
    </source>
</reference>
<accession>A0A8T2QJK4</accession>
<keyword evidence="3" id="KW-1185">Reference proteome</keyword>
<gene>
    <name evidence="2" type="ORF">KP509_34G015100</name>
</gene>
<feature type="compositionally biased region" description="Basic and acidic residues" evidence="1">
    <location>
        <begin position="570"/>
        <end position="582"/>
    </location>
</feature>
<sequence length="1350" mass="146258">MAANFRYDAGTSSPDNTAFSYPNSHRMHYSTGGVGPTLERPSGSREIHEGIGRNLSLGGAGQFYPNTSNALTHEDLPPLSQVLLLEQIAIGDSKYSKQPELRRAIAAALALIGEGHGGFQSKPIEKQSMEELKRMKNNLLENSSKARERSHVISEAIAKLDKFRASVQARKRARIEARAHERPLVSVSGERPVPNTNATISSSKSTFCESPSHVNMVEGNMPKFEDKIKGPSFNKRVRTSMLDARLDNRVNIPSVQRSSTLSEQDRGYTKSGGSLGIIDDKDRVAAPSGEPWEKSKTKGRRSTKSDCGLTVSGVSDIEREHRWGAQHRSTIENKPKSIESHSFRSGPVHGVVSMHKSGMRNEPDNAAASGGKESRFVVSDKERPTSTSKSAVKVAHKEEGLPTTVKKVKSVRAPRTGIAVISGASHAPRASAGEVWDCTSPAGAPNRAQVSVGPNNRKRSALGMSSSSPVAQWVGQRPHKISRVARRMNLVGPTGTGGIRDETVTKSEPAITHESANACPRSTPSSSPITNLVKRGNNNAVISQIKTKNNRLPSAGGESESEDSEGTDMNSKEKWKKQADPEGRLAPINQKMAPLFLQGKKSRVGTRDEGAEGIRRQGRSGRVMIAVRESLDMTPIEKGDLCANAVQLRSARPGTDKMDKSIDVKLGRPSTKKSCTGDRKSLSRHKKASSCTVGEVLGESDDDHEELIAAVQAAVNSSASACSSLFWKEMEPFFAYLTPVARNTVKLQISERQFEDEEMLPSLTSDSKLEKDTHELTAVGRPSYLSDGSMDPNGGVLSKLLSTNDDYSIDSSKAVSYGVWPIVKELPLSQKLLAALIIEDDIVDSGREGHKDQLGLQGFGDGGSSHDFSDSEQAGLEKEQDSESEVEIKKSSTEKLNGQAKCSSNDVSCNSNGHRHWDSDSELLNSPVKSEVRIEEEKLSSDTNELTKWEGRYQSLTLDERIALELQSLGLYPDQEELHKRDDNQITEEITRSQLKLKELVHMNKEKLSALDEVVTSAKVFEDRERERLALTKLLENAFNKRLGIRGGHLGVSGGKITAVRAGQAAALVTAKRSLARWKHYVATEETCFTETGLREILFCISSVEGDSKSLLSARGTQIGTNNVGLTFPGSSELKLAASPGTRWVCHGIGMEVLDKNIHGSDQLVVGTPSEQAADKDESWCIRSKERELLLEDVGGSGGLGNISCGTKGKRSERERDGSTGKGNGRQALGSIKGERKTKTKPRQKTAPLLKAVNGLLGKPSDVSEKPDTSVKQDNLQTQMGNAETHTQGEVAIDLSSMQLLGMDDLVVNDDLGGQGLESWLDDPGLLDAGGDLMGLDVPMDDLADLSMIM</sequence>
<feature type="region of interest" description="Disordered" evidence="1">
    <location>
        <begin position="853"/>
        <end position="921"/>
    </location>
</feature>
<dbReference type="Proteomes" id="UP000825935">
    <property type="component" value="Chromosome 34"/>
</dbReference>
<feature type="compositionally biased region" description="Polar residues" evidence="1">
    <location>
        <begin position="894"/>
        <end position="912"/>
    </location>
</feature>
<feature type="compositionally biased region" description="Polar residues" evidence="1">
    <location>
        <begin position="520"/>
        <end position="552"/>
    </location>
</feature>
<comment type="caution">
    <text evidence="2">The sequence shown here is derived from an EMBL/GenBank/DDBJ whole genome shotgun (WGS) entry which is preliminary data.</text>
</comment>
<dbReference type="Pfam" id="PF10198">
    <property type="entry name" value="Ada3"/>
    <property type="match status" value="1"/>
</dbReference>
<evidence type="ECO:0000256" key="1">
    <source>
        <dbReference type="SAM" id="MobiDB-lite"/>
    </source>
</evidence>